<evidence type="ECO:0000313" key="8">
    <source>
        <dbReference type="Proteomes" id="UP000799444"/>
    </source>
</evidence>
<keyword evidence="3" id="KW-0964">Secreted</keyword>
<evidence type="ECO:0000313" key="7">
    <source>
        <dbReference type="EMBL" id="KAF2727493.1"/>
    </source>
</evidence>
<evidence type="ECO:0000256" key="1">
    <source>
        <dbReference type="ARBA" id="ARBA00001973"/>
    </source>
</evidence>
<feature type="compositionally biased region" description="Basic and acidic residues" evidence="5">
    <location>
        <begin position="1"/>
        <end position="12"/>
    </location>
</feature>
<name>A0A9P4QL55_9PLEO</name>
<feature type="domain" description="Auxiliary Activity family 9 catalytic" evidence="6">
    <location>
        <begin position="62"/>
        <end position="298"/>
    </location>
</feature>
<dbReference type="OrthoDB" id="4849160at2759"/>
<evidence type="ECO:0000256" key="2">
    <source>
        <dbReference type="ARBA" id="ARBA00004613"/>
    </source>
</evidence>
<comment type="cofactor">
    <cofactor evidence="1">
        <name>Cu(2+)</name>
        <dbReference type="ChEBI" id="CHEBI:29036"/>
    </cofactor>
</comment>
<accession>A0A9P4QL55</accession>
<dbReference type="PANTHER" id="PTHR33353:SF34">
    <property type="entry name" value="ENDO-BETA-1,4-GLUCANASE D"/>
    <property type="match status" value="1"/>
</dbReference>
<dbReference type="GO" id="GO:0005576">
    <property type="term" value="C:extracellular region"/>
    <property type="evidence" value="ECO:0007669"/>
    <property type="project" value="UniProtKB-SubCell"/>
</dbReference>
<dbReference type="Proteomes" id="UP000799444">
    <property type="component" value="Unassembled WGS sequence"/>
</dbReference>
<feature type="region of interest" description="Disordered" evidence="5">
    <location>
        <begin position="1"/>
        <end position="24"/>
    </location>
</feature>
<dbReference type="CDD" id="cd21175">
    <property type="entry name" value="LPMO_AA9"/>
    <property type="match status" value="1"/>
</dbReference>
<dbReference type="GO" id="GO:0016787">
    <property type="term" value="F:hydrolase activity"/>
    <property type="evidence" value="ECO:0007669"/>
    <property type="project" value="UniProtKB-KW"/>
</dbReference>
<gene>
    <name evidence="7" type="ORF">EJ04DRAFT_505624</name>
</gene>
<dbReference type="Pfam" id="PF03443">
    <property type="entry name" value="AA9"/>
    <property type="match status" value="1"/>
</dbReference>
<comment type="caution">
    <text evidence="7">The sequence shown here is derived from an EMBL/GenBank/DDBJ whole genome shotgun (WGS) entry which is preliminary data.</text>
</comment>
<reference evidence="7" key="1">
    <citation type="journal article" date="2020" name="Stud. Mycol.">
        <title>101 Dothideomycetes genomes: a test case for predicting lifestyles and emergence of pathogens.</title>
        <authorList>
            <person name="Haridas S."/>
            <person name="Albert R."/>
            <person name="Binder M."/>
            <person name="Bloem J."/>
            <person name="Labutti K."/>
            <person name="Salamov A."/>
            <person name="Andreopoulos B."/>
            <person name="Baker S."/>
            <person name="Barry K."/>
            <person name="Bills G."/>
            <person name="Bluhm B."/>
            <person name="Cannon C."/>
            <person name="Castanera R."/>
            <person name="Culley D."/>
            <person name="Daum C."/>
            <person name="Ezra D."/>
            <person name="Gonzalez J."/>
            <person name="Henrissat B."/>
            <person name="Kuo A."/>
            <person name="Liang C."/>
            <person name="Lipzen A."/>
            <person name="Lutzoni F."/>
            <person name="Magnuson J."/>
            <person name="Mondo S."/>
            <person name="Nolan M."/>
            <person name="Ohm R."/>
            <person name="Pangilinan J."/>
            <person name="Park H.-J."/>
            <person name="Ramirez L."/>
            <person name="Alfaro M."/>
            <person name="Sun H."/>
            <person name="Tritt A."/>
            <person name="Yoshinaga Y."/>
            <person name="Zwiers L.-H."/>
            <person name="Turgeon B."/>
            <person name="Goodwin S."/>
            <person name="Spatafora J."/>
            <person name="Crous P."/>
            <person name="Grigoriev I."/>
        </authorList>
    </citation>
    <scope>NUCLEOTIDE SEQUENCE</scope>
    <source>
        <strain evidence="7">CBS 125425</strain>
    </source>
</reference>
<evidence type="ECO:0000256" key="4">
    <source>
        <dbReference type="ARBA" id="ARBA00023157"/>
    </source>
</evidence>
<sequence length="309" mass="33376">MRFSQDEADSKLGPEPTGRYNGNSWYNQKQETCKYKSSLKMAFKTLTSLLLLPALAQQALGHSFLEKIWANSVEYKAWSPNDWQSLGIKYPSNTPSWYTENVAGYPLVPANLTTRHITCAKNNSPANLSAPITAGSSLTVKWYMAGQPFPRSHHGPVIDYIAACNGPCSKVNPLDLKFVKIAQLGWLSTDGPESAGYWATDKLIDANGTWAIKVPAGLKAGEYVVRNELIALHNAATAIGQGPYYEYGAEFYPQCVSIKVGGAGTKTISGGVAATSFYKGNESSLAINIWASANHADYIVPGPAVWSGA</sequence>
<comment type="subcellular location">
    <subcellularLocation>
        <location evidence="2">Secreted</location>
    </subcellularLocation>
</comment>
<keyword evidence="8" id="KW-1185">Reference proteome</keyword>
<dbReference type="InterPro" id="IPR005103">
    <property type="entry name" value="AA9_LPMO"/>
</dbReference>
<organism evidence="7 8">
    <name type="scientific">Polyplosphaeria fusca</name>
    <dbReference type="NCBI Taxonomy" id="682080"/>
    <lineage>
        <taxon>Eukaryota</taxon>
        <taxon>Fungi</taxon>
        <taxon>Dikarya</taxon>
        <taxon>Ascomycota</taxon>
        <taxon>Pezizomycotina</taxon>
        <taxon>Dothideomycetes</taxon>
        <taxon>Pleosporomycetidae</taxon>
        <taxon>Pleosporales</taxon>
        <taxon>Tetraplosphaeriaceae</taxon>
        <taxon>Polyplosphaeria</taxon>
    </lineage>
</organism>
<dbReference type="EMBL" id="ML996329">
    <property type="protein sequence ID" value="KAF2727493.1"/>
    <property type="molecule type" value="Genomic_DNA"/>
</dbReference>
<protein>
    <submittedName>
        <fullName evidence="7">Glycoside hydrolase</fullName>
    </submittedName>
</protein>
<keyword evidence="7" id="KW-0378">Hydrolase</keyword>
<dbReference type="Gene3D" id="2.70.50.70">
    <property type="match status" value="1"/>
</dbReference>
<evidence type="ECO:0000256" key="5">
    <source>
        <dbReference type="SAM" id="MobiDB-lite"/>
    </source>
</evidence>
<proteinExistence type="predicted"/>
<keyword evidence="4" id="KW-1015">Disulfide bond</keyword>
<dbReference type="InterPro" id="IPR049892">
    <property type="entry name" value="AA9"/>
</dbReference>
<evidence type="ECO:0000256" key="3">
    <source>
        <dbReference type="ARBA" id="ARBA00022525"/>
    </source>
</evidence>
<dbReference type="AlphaFoldDB" id="A0A9P4QL55"/>
<dbReference type="PANTHER" id="PTHR33353">
    <property type="entry name" value="PUTATIVE (AFU_ORTHOLOGUE AFUA_1G12560)-RELATED"/>
    <property type="match status" value="1"/>
</dbReference>
<evidence type="ECO:0000259" key="6">
    <source>
        <dbReference type="Pfam" id="PF03443"/>
    </source>
</evidence>